<reference evidence="2" key="1">
    <citation type="submission" date="2020-06" db="EMBL/GenBank/DDBJ databases">
        <title>Draft genome sequences of strains closely related to Aspergillus parafelis and Aspergillus hiratsukae.</title>
        <authorList>
            <person name="Dos Santos R.A.C."/>
            <person name="Rivero-Menendez O."/>
            <person name="Steenwyk J.L."/>
            <person name="Mead M.E."/>
            <person name="Goldman G.H."/>
            <person name="Alastruey-Izquierdo A."/>
            <person name="Rokas A."/>
        </authorList>
    </citation>
    <scope>NUCLEOTIDE SEQUENCE</scope>
    <source>
        <strain evidence="2">CNM-CM5793</strain>
    </source>
</reference>
<dbReference type="AlphaFoldDB" id="A0A8H6PDU5"/>
<keyword evidence="3" id="KW-1185">Reference proteome</keyword>
<dbReference type="PANTHER" id="PTHR21310:SF54">
    <property type="entry name" value="AMINOGLYCOSIDE PHOSPHOTRANSFERASE DOMAIN-CONTAINING PROTEIN"/>
    <property type="match status" value="1"/>
</dbReference>
<organism evidence="2 3">
    <name type="scientific">Aspergillus hiratsukae</name>
    <dbReference type="NCBI Taxonomy" id="1194566"/>
    <lineage>
        <taxon>Eukaryota</taxon>
        <taxon>Fungi</taxon>
        <taxon>Dikarya</taxon>
        <taxon>Ascomycota</taxon>
        <taxon>Pezizomycotina</taxon>
        <taxon>Eurotiomycetes</taxon>
        <taxon>Eurotiomycetidae</taxon>
        <taxon>Eurotiales</taxon>
        <taxon>Aspergillaceae</taxon>
        <taxon>Aspergillus</taxon>
        <taxon>Aspergillus subgen. Fumigati</taxon>
    </lineage>
</organism>
<dbReference type="InterPro" id="IPR051678">
    <property type="entry name" value="AGP_Transferase"/>
</dbReference>
<protein>
    <recommendedName>
        <fullName evidence="1">Aminoglycoside phosphotransferase domain-containing protein</fullName>
    </recommendedName>
</protein>
<dbReference type="CDD" id="cd05120">
    <property type="entry name" value="APH_ChoK_like"/>
    <property type="match status" value="1"/>
</dbReference>
<evidence type="ECO:0000259" key="1">
    <source>
        <dbReference type="Pfam" id="PF01636"/>
    </source>
</evidence>
<dbReference type="Gene3D" id="3.90.1200.10">
    <property type="match status" value="1"/>
</dbReference>
<dbReference type="SUPFAM" id="SSF56112">
    <property type="entry name" value="Protein kinase-like (PK-like)"/>
    <property type="match status" value="1"/>
</dbReference>
<dbReference type="Proteomes" id="UP000630445">
    <property type="component" value="Unassembled WGS sequence"/>
</dbReference>
<dbReference type="PANTHER" id="PTHR21310">
    <property type="entry name" value="AMINOGLYCOSIDE PHOSPHOTRANSFERASE-RELATED-RELATED"/>
    <property type="match status" value="1"/>
</dbReference>
<dbReference type="OrthoDB" id="2906425at2759"/>
<feature type="domain" description="Aminoglycoside phosphotransferase" evidence="1">
    <location>
        <begin position="110"/>
        <end position="275"/>
    </location>
</feature>
<sequence length="363" mass="40701">MPSTQEKQPTPSAYREPQVNILCSVAGFAVPYPDSVNEKVKPSNTIFNWGGVKIAKISPEVVVKFGSHVTLSEAKSMIFVKQNTETISVPKGFACYSCGPIQRDIDDHGRLFDTYIFMSFVEGQSLDKAWETYGSLTKHQVTHQLKGYLGELRQISHSNYIGSVDLGPVTNPILKSHRVKGPFDSEEAFNNAIIDAYQSKAPKSHIKNFLAGMLSHKRHQIVFTHGDLRLQNIMVKDGGVSGIVDWEFSGWYPEYWEFSKALYVWKWQNDWIEYLVQILDLITPNNGISRSFLKHVSKPDKQPLWLAARAAVSKRSDGSYCAEILTSMKDGGYQPTLLAAIGAGHINMAMRLLTSRVQLNINT</sequence>
<evidence type="ECO:0000313" key="3">
    <source>
        <dbReference type="Proteomes" id="UP000630445"/>
    </source>
</evidence>
<dbReference type="Pfam" id="PF01636">
    <property type="entry name" value="APH"/>
    <property type="match status" value="1"/>
</dbReference>
<accession>A0A8H6PDU5</accession>
<name>A0A8H6PDU5_9EURO</name>
<gene>
    <name evidence="2" type="ORF">CNMCM5793_003078</name>
</gene>
<proteinExistence type="predicted"/>
<dbReference type="EMBL" id="JACBAD010001930">
    <property type="protein sequence ID" value="KAF7128348.1"/>
    <property type="molecule type" value="Genomic_DNA"/>
</dbReference>
<dbReference type="InterPro" id="IPR002575">
    <property type="entry name" value="Aminoglycoside_PTrfase"/>
</dbReference>
<evidence type="ECO:0000313" key="2">
    <source>
        <dbReference type="EMBL" id="KAF7128348.1"/>
    </source>
</evidence>
<comment type="caution">
    <text evidence="2">The sequence shown here is derived from an EMBL/GenBank/DDBJ whole genome shotgun (WGS) entry which is preliminary data.</text>
</comment>
<dbReference type="InterPro" id="IPR011009">
    <property type="entry name" value="Kinase-like_dom_sf"/>
</dbReference>